<organism evidence="1 2">
    <name type="scientific">Parasphingopyxis marina</name>
    <dbReference type="NCBI Taxonomy" id="2761622"/>
    <lineage>
        <taxon>Bacteria</taxon>
        <taxon>Pseudomonadati</taxon>
        <taxon>Pseudomonadota</taxon>
        <taxon>Alphaproteobacteria</taxon>
        <taxon>Sphingomonadales</taxon>
        <taxon>Sphingomonadaceae</taxon>
        <taxon>Parasphingopyxis</taxon>
    </lineage>
</organism>
<accession>A0A842HXJ4</accession>
<evidence type="ECO:0000313" key="1">
    <source>
        <dbReference type="EMBL" id="MBC2777816.1"/>
    </source>
</evidence>
<evidence type="ECO:0000313" key="2">
    <source>
        <dbReference type="Proteomes" id="UP000564378"/>
    </source>
</evidence>
<comment type="caution">
    <text evidence="1">The sequence shown here is derived from an EMBL/GenBank/DDBJ whole genome shotgun (WGS) entry which is preliminary data.</text>
</comment>
<reference evidence="1 2" key="1">
    <citation type="submission" date="2020-08" db="EMBL/GenBank/DDBJ databases">
        <title>Draft genome sequence of Parasphingopyxis sp. GrpM-11.</title>
        <authorList>
            <person name="Oh J."/>
            <person name="Roh D.-H."/>
        </authorList>
    </citation>
    <scope>NUCLEOTIDE SEQUENCE [LARGE SCALE GENOMIC DNA]</scope>
    <source>
        <strain evidence="1 2">GrpM-11</strain>
    </source>
</reference>
<dbReference type="AlphaFoldDB" id="A0A842HXJ4"/>
<keyword evidence="2" id="KW-1185">Reference proteome</keyword>
<dbReference type="EMBL" id="JACJVJ010000002">
    <property type="protein sequence ID" value="MBC2777816.1"/>
    <property type="molecule type" value="Genomic_DNA"/>
</dbReference>
<sequence length="176" mass="18647">MHGFGKIAVALGMISLPVQAFARPQCLTHGEAEAVATAFLPALITNVRDQCRPLLPVDAALTTQGLEMAERYSGPALRARDVANPIVTRMIFSGENPPAEANFDPSTALDMVEAVIAVELAGELDADGCALANNIFSALEPLPAANFARLFVIFLDIGSRDDPVPGPFSLCREEEA</sequence>
<protein>
    <submittedName>
        <fullName evidence="1">Uncharacterized protein</fullName>
    </submittedName>
</protein>
<proteinExistence type="predicted"/>
<dbReference type="RefSeq" id="WP_185801128.1">
    <property type="nucleotide sequence ID" value="NZ_JACJVJ010000002.1"/>
</dbReference>
<dbReference type="Proteomes" id="UP000564378">
    <property type="component" value="Unassembled WGS sequence"/>
</dbReference>
<name>A0A842HXJ4_9SPHN</name>
<gene>
    <name evidence="1" type="ORF">H6P80_09300</name>
</gene>